<dbReference type="GO" id="GO:0010181">
    <property type="term" value="F:FMN binding"/>
    <property type="evidence" value="ECO:0007669"/>
    <property type="project" value="TreeGrafter"/>
</dbReference>
<organism evidence="3 4">
    <name type="scientific">Dialister hominis</name>
    <dbReference type="NCBI Taxonomy" id="2582419"/>
    <lineage>
        <taxon>Bacteria</taxon>
        <taxon>Bacillati</taxon>
        <taxon>Bacillota</taxon>
        <taxon>Negativicutes</taxon>
        <taxon>Veillonellales</taxon>
        <taxon>Veillonellaceae</taxon>
        <taxon>Dialister</taxon>
    </lineage>
</organism>
<evidence type="ECO:0000313" key="3">
    <source>
        <dbReference type="EMBL" id="BBK25853.1"/>
    </source>
</evidence>
<dbReference type="Pfam" id="PF02525">
    <property type="entry name" value="Flavodoxin_2"/>
    <property type="match status" value="1"/>
</dbReference>
<accession>A0A8D5A2T2</accession>
<dbReference type="RefSeq" id="WP_022381917.1">
    <property type="nucleotide sequence ID" value="NZ_AP019697.1"/>
</dbReference>
<keyword evidence="1" id="KW-0560">Oxidoreductase</keyword>
<dbReference type="InterPro" id="IPR046980">
    <property type="entry name" value="KefG/KefF"/>
</dbReference>
<dbReference type="OrthoDB" id="9805976at2"/>
<proteinExistence type="predicted"/>
<dbReference type="Gene3D" id="3.40.50.360">
    <property type="match status" value="1"/>
</dbReference>
<sequence>MAKILVISGHPHLDQSLANQTILTELKNSGLDITIEDLSEIGWDFDIEAERKAVVDADALVFEFPLYWYSYPALLKKWVEEVLAHGFAYGTGGTALQGKDFFISSTTGGPEESYSHEGPQNHPISEFFFNFDQLATFTGMKKHEPIITYGCMYVPGLSTEEDKQKIVDNCKASAQKLIEELKKI</sequence>
<evidence type="ECO:0000259" key="2">
    <source>
        <dbReference type="Pfam" id="PF02525"/>
    </source>
</evidence>
<dbReference type="KEGG" id="dho:Dia5BBH33_17880"/>
<name>A0A8D5A2T2_9FIRM</name>
<dbReference type="GeneID" id="92717001"/>
<reference evidence="4" key="1">
    <citation type="submission" date="2019-05" db="EMBL/GenBank/DDBJ databases">
        <title>Complete genome sequencing of Dialister sp. strain 5BBH33.</title>
        <authorList>
            <person name="Sakamoto M."/>
            <person name="Murakami T."/>
            <person name="Mori H."/>
        </authorList>
    </citation>
    <scope>NUCLEOTIDE SEQUENCE [LARGE SCALE GENOMIC DNA]</scope>
    <source>
        <strain evidence="4">5BBH33</strain>
    </source>
</reference>
<dbReference type="PANTHER" id="PTHR47307">
    <property type="entry name" value="GLUTATHIONE-REGULATED POTASSIUM-EFFLUX SYSTEM ANCILLARY PROTEIN KEFG"/>
    <property type="match status" value="1"/>
</dbReference>
<dbReference type="Proteomes" id="UP000320585">
    <property type="component" value="Chromosome"/>
</dbReference>
<gene>
    <name evidence="3" type="primary">yrkL</name>
    <name evidence="3" type="ORF">Dia5BBH33_17880</name>
</gene>
<dbReference type="EMBL" id="AP019697">
    <property type="protein sequence ID" value="BBK25853.1"/>
    <property type="molecule type" value="Genomic_DNA"/>
</dbReference>
<evidence type="ECO:0000313" key="4">
    <source>
        <dbReference type="Proteomes" id="UP000320585"/>
    </source>
</evidence>
<feature type="domain" description="Flavodoxin-like fold" evidence="2">
    <location>
        <begin position="3"/>
        <end position="164"/>
    </location>
</feature>
<dbReference type="GO" id="GO:0009055">
    <property type="term" value="F:electron transfer activity"/>
    <property type="evidence" value="ECO:0007669"/>
    <property type="project" value="TreeGrafter"/>
</dbReference>
<dbReference type="InterPro" id="IPR029039">
    <property type="entry name" value="Flavoprotein-like_sf"/>
</dbReference>
<dbReference type="InterPro" id="IPR003680">
    <property type="entry name" value="Flavodoxin_fold"/>
</dbReference>
<dbReference type="PANTHER" id="PTHR47307:SF1">
    <property type="entry name" value="GLUTATHIONE-REGULATED POTASSIUM-EFFLUX SYSTEM ANCILLARY PROTEIN KEFG"/>
    <property type="match status" value="1"/>
</dbReference>
<keyword evidence="4" id="KW-1185">Reference proteome</keyword>
<dbReference type="GO" id="GO:0003955">
    <property type="term" value="F:NAD(P)H dehydrogenase (quinone) activity"/>
    <property type="evidence" value="ECO:0007669"/>
    <property type="project" value="TreeGrafter"/>
</dbReference>
<dbReference type="SUPFAM" id="SSF52218">
    <property type="entry name" value="Flavoproteins"/>
    <property type="match status" value="1"/>
</dbReference>
<protein>
    <submittedName>
        <fullName evidence="3">Putative NAD(P)H oxidoreductase YrkL</fullName>
    </submittedName>
</protein>
<evidence type="ECO:0000256" key="1">
    <source>
        <dbReference type="ARBA" id="ARBA00023002"/>
    </source>
</evidence>
<dbReference type="AlphaFoldDB" id="A0A8D5A2T2"/>